<dbReference type="Proteomes" id="UP001318040">
    <property type="component" value="Chromosome 63"/>
</dbReference>
<accession>A0AAJ7UBG0</accession>
<feature type="compositionally biased region" description="Basic and acidic residues" evidence="8">
    <location>
        <begin position="394"/>
        <end position="424"/>
    </location>
</feature>
<comment type="subcellular location">
    <subcellularLocation>
        <location evidence="1">Endomembrane system</location>
    </subcellularLocation>
</comment>
<dbReference type="PANTHER" id="PTHR46047">
    <property type="entry name" value="TYROSINE-PROTEIN PHOSPHATASE NON-RECEPTOR TYPE 61F"/>
    <property type="match status" value="1"/>
</dbReference>
<dbReference type="InterPro" id="IPR003595">
    <property type="entry name" value="Tyr_Pase_cat"/>
</dbReference>
<feature type="compositionally biased region" description="Acidic residues" evidence="8">
    <location>
        <begin position="280"/>
        <end position="293"/>
    </location>
</feature>
<organism evidence="12 13">
    <name type="scientific">Petromyzon marinus</name>
    <name type="common">Sea lamprey</name>
    <dbReference type="NCBI Taxonomy" id="7757"/>
    <lineage>
        <taxon>Eukaryota</taxon>
        <taxon>Metazoa</taxon>
        <taxon>Chordata</taxon>
        <taxon>Craniata</taxon>
        <taxon>Vertebrata</taxon>
        <taxon>Cyclostomata</taxon>
        <taxon>Hyperoartia</taxon>
        <taxon>Petromyzontiformes</taxon>
        <taxon>Petromyzontidae</taxon>
        <taxon>Petromyzon</taxon>
    </lineage>
</organism>
<sequence>MEEAFWAIERGQGGWERAFQDLARDSSNFPCRVAHLPLNRTLNRYRDVSPYDDSRVKLQRGDNDYINASLVCVPQAGRKYILTQGPLPHTCGHFWQMVWEQGSRAVVMLNRLVENNSIKCERYWPLPDHPEMIFDDTGVRVVLRRERERQSFTMRRLELEFLPSGERREVLQFHYTAWPDFGVPSSPARFRAFLQAVRASGVLHSRHGPTIVHCSAGIGRSGSFCLVDACLALLSERGEVDVRAVLLSMRRARMGLIQTADQLRFSYLALLGEDTHSQDDDNDNDSDGEDEDTEMLRLTPLPPPPNTPPLPPPRRSLEPTSPPFFPATPEGKADPPGLPARPLPGPASEMPVDGCVNGQSDGPADAREEVEAGGGAQGDAQIGGRGEPPVGELADERAKPRMDDCVDARRDPRTNGRADRRDELPPPPAGSGLQGDAGADNGRGEVRAGEGEAEAGREDAAGDGLGDVDGKPRLRAVGQAERRVGSRENRRADGLFAGGPNGNPVQQVDETPQVRGRRAAPYPLLYQLAAVILPALLFVAYRALFAERR</sequence>
<evidence type="ECO:0000313" key="13">
    <source>
        <dbReference type="RefSeq" id="XP_032833383.1"/>
    </source>
</evidence>
<protein>
    <recommendedName>
        <fullName evidence="3">protein-tyrosine-phosphatase</fullName>
        <ecNumber evidence="3">3.1.3.48</ecNumber>
    </recommendedName>
</protein>
<evidence type="ECO:0000256" key="5">
    <source>
        <dbReference type="ARBA" id="ARBA00022801"/>
    </source>
</evidence>
<evidence type="ECO:0000256" key="4">
    <source>
        <dbReference type="ARBA" id="ARBA00022553"/>
    </source>
</evidence>
<dbReference type="Pfam" id="PF00102">
    <property type="entry name" value="Y_phosphatase"/>
    <property type="match status" value="1"/>
</dbReference>
<comment type="similarity">
    <text evidence="2">Belongs to the protein-tyrosine phosphatase family. Non-receptor class 1 subfamily.</text>
</comment>
<dbReference type="GeneID" id="116956061"/>
<keyword evidence="12" id="KW-1185">Reference proteome</keyword>
<feature type="compositionally biased region" description="Basic and acidic residues" evidence="8">
    <location>
        <begin position="442"/>
        <end position="460"/>
    </location>
</feature>
<feature type="compositionally biased region" description="Gly residues" evidence="8">
    <location>
        <begin position="372"/>
        <end position="386"/>
    </location>
</feature>
<evidence type="ECO:0000256" key="8">
    <source>
        <dbReference type="SAM" id="MobiDB-lite"/>
    </source>
</evidence>
<keyword evidence="5" id="KW-0378">Hydrolase</keyword>
<feature type="compositionally biased region" description="Pro residues" evidence="8">
    <location>
        <begin position="336"/>
        <end position="345"/>
    </location>
</feature>
<dbReference type="SUPFAM" id="SSF52799">
    <property type="entry name" value="(Phosphotyrosine protein) phosphatases II"/>
    <property type="match status" value="1"/>
</dbReference>
<evidence type="ECO:0000259" key="11">
    <source>
        <dbReference type="PROSITE" id="PS50056"/>
    </source>
</evidence>
<dbReference type="AlphaFoldDB" id="A0AAJ7UBG0"/>
<evidence type="ECO:0000313" key="12">
    <source>
        <dbReference type="Proteomes" id="UP001318040"/>
    </source>
</evidence>
<dbReference type="GO" id="GO:0070373">
    <property type="term" value="P:negative regulation of ERK1 and ERK2 cascade"/>
    <property type="evidence" value="ECO:0007669"/>
    <property type="project" value="TreeGrafter"/>
</dbReference>
<name>A0AAJ7UBG0_PETMA</name>
<dbReference type="EC" id="3.1.3.48" evidence="3"/>
<dbReference type="GO" id="GO:0012505">
    <property type="term" value="C:endomembrane system"/>
    <property type="evidence" value="ECO:0007669"/>
    <property type="project" value="UniProtKB-SubCell"/>
</dbReference>
<reference evidence="13" key="1">
    <citation type="submission" date="2025-08" db="UniProtKB">
        <authorList>
            <consortium name="RefSeq"/>
        </authorList>
    </citation>
    <scope>IDENTIFICATION</scope>
    <source>
        <tissue evidence="13">Sperm</tissue>
    </source>
</reference>
<dbReference type="InterPro" id="IPR000387">
    <property type="entry name" value="Tyr_Pase_dom"/>
</dbReference>
<feature type="compositionally biased region" description="Basic and acidic residues" evidence="8">
    <location>
        <begin position="480"/>
        <end position="493"/>
    </location>
</feature>
<dbReference type="GO" id="GO:0004726">
    <property type="term" value="F:non-membrane spanning protein tyrosine phosphatase activity"/>
    <property type="evidence" value="ECO:0007669"/>
    <property type="project" value="TreeGrafter"/>
</dbReference>
<dbReference type="GO" id="GO:0005737">
    <property type="term" value="C:cytoplasm"/>
    <property type="evidence" value="ECO:0007669"/>
    <property type="project" value="TreeGrafter"/>
</dbReference>
<dbReference type="GO" id="GO:0046426">
    <property type="term" value="P:negative regulation of receptor signaling pathway via JAK-STAT"/>
    <property type="evidence" value="ECO:0007669"/>
    <property type="project" value="TreeGrafter"/>
</dbReference>
<dbReference type="SMART" id="SM00404">
    <property type="entry name" value="PTPc_motif"/>
    <property type="match status" value="1"/>
</dbReference>
<evidence type="ECO:0000256" key="6">
    <source>
        <dbReference type="ARBA" id="ARBA00022912"/>
    </source>
</evidence>
<dbReference type="InterPro" id="IPR051985">
    <property type="entry name" value="NR_tyrosine_phosphatase"/>
</dbReference>
<dbReference type="GO" id="GO:0005634">
    <property type="term" value="C:nucleus"/>
    <property type="evidence" value="ECO:0007669"/>
    <property type="project" value="TreeGrafter"/>
</dbReference>
<dbReference type="PANTHER" id="PTHR46047:SF3">
    <property type="entry name" value="TYROSINE-PROTEIN PHOSPHATASE NON-RECEPTOR TYPE 61F"/>
    <property type="match status" value="1"/>
</dbReference>
<dbReference type="PROSITE" id="PS50055">
    <property type="entry name" value="TYR_PHOSPHATASE_PTP"/>
    <property type="match status" value="1"/>
</dbReference>
<dbReference type="PRINTS" id="PR00700">
    <property type="entry name" value="PRTYPHPHTASE"/>
</dbReference>
<dbReference type="SMART" id="SM00194">
    <property type="entry name" value="PTPc"/>
    <property type="match status" value="1"/>
</dbReference>
<dbReference type="PROSITE" id="PS00383">
    <property type="entry name" value="TYR_PHOSPHATASE_1"/>
    <property type="match status" value="1"/>
</dbReference>
<evidence type="ECO:0000256" key="7">
    <source>
        <dbReference type="ARBA" id="ARBA00023136"/>
    </source>
</evidence>
<feature type="domain" description="Tyrosine specific protein phosphatases" evidence="11">
    <location>
        <begin position="191"/>
        <end position="264"/>
    </location>
</feature>
<evidence type="ECO:0000256" key="9">
    <source>
        <dbReference type="SAM" id="Phobius"/>
    </source>
</evidence>
<dbReference type="KEGG" id="pmrn:116956061"/>
<keyword evidence="9" id="KW-1133">Transmembrane helix</keyword>
<dbReference type="RefSeq" id="XP_032833383.1">
    <property type="nucleotide sequence ID" value="XM_032977492.1"/>
</dbReference>
<keyword evidence="9" id="KW-0812">Transmembrane</keyword>
<evidence type="ECO:0000256" key="3">
    <source>
        <dbReference type="ARBA" id="ARBA00013064"/>
    </source>
</evidence>
<feature type="transmembrane region" description="Helical" evidence="9">
    <location>
        <begin position="524"/>
        <end position="544"/>
    </location>
</feature>
<keyword evidence="7 9" id="KW-0472">Membrane</keyword>
<dbReference type="Gene3D" id="3.90.190.10">
    <property type="entry name" value="Protein tyrosine phosphatase superfamily"/>
    <property type="match status" value="1"/>
</dbReference>
<dbReference type="InterPro" id="IPR029021">
    <property type="entry name" value="Prot-tyrosine_phosphatase-like"/>
</dbReference>
<feature type="domain" description="Tyrosine-protein phosphatase" evidence="10">
    <location>
        <begin position="15"/>
        <end position="273"/>
    </location>
</feature>
<dbReference type="InterPro" id="IPR000242">
    <property type="entry name" value="PTP_cat"/>
</dbReference>
<keyword evidence="6" id="KW-0904">Protein phosphatase</keyword>
<gene>
    <name evidence="13" type="primary">LOC116956061</name>
</gene>
<evidence type="ECO:0000256" key="2">
    <source>
        <dbReference type="ARBA" id="ARBA00009701"/>
    </source>
</evidence>
<dbReference type="PROSITE" id="PS50056">
    <property type="entry name" value="TYR_PHOSPHATASE_2"/>
    <property type="match status" value="1"/>
</dbReference>
<evidence type="ECO:0000259" key="10">
    <source>
        <dbReference type="PROSITE" id="PS50055"/>
    </source>
</evidence>
<feature type="region of interest" description="Disordered" evidence="8">
    <location>
        <begin position="274"/>
        <end position="508"/>
    </location>
</feature>
<keyword evidence="4" id="KW-0597">Phosphoprotein</keyword>
<proteinExistence type="inferred from homology"/>
<dbReference type="GO" id="GO:0019901">
    <property type="term" value="F:protein kinase binding"/>
    <property type="evidence" value="ECO:0007669"/>
    <property type="project" value="TreeGrafter"/>
</dbReference>
<dbReference type="InterPro" id="IPR016130">
    <property type="entry name" value="Tyr_Pase_AS"/>
</dbReference>
<feature type="compositionally biased region" description="Pro residues" evidence="8">
    <location>
        <begin position="300"/>
        <end position="326"/>
    </location>
</feature>
<evidence type="ECO:0000256" key="1">
    <source>
        <dbReference type="ARBA" id="ARBA00004308"/>
    </source>
</evidence>